<dbReference type="Proteomes" id="UP000295008">
    <property type="component" value="Unassembled WGS sequence"/>
</dbReference>
<dbReference type="NCBIfam" id="TIGR02149">
    <property type="entry name" value="glgA_Coryne"/>
    <property type="match status" value="1"/>
</dbReference>
<feature type="domain" description="Glycosyltransferase subfamily 4-like N-terminal" evidence="2">
    <location>
        <begin position="15"/>
        <end position="184"/>
    </location>
</feature>
<reference evidence="3 4" key="1">
    <citation type="submission" date="2019-03" db="EMBL/GenBank/DDBJ databases">
        <title>Genomic Encyclopedia of Type Strains, Phase IV (KMG-IV): sequencing the most valuable type-strain genomes for metagenomic binning, comparative biology and taxonomic classification.</title>
        <authorList>
            <person name="Goeker M."/>
        </authorList>
    </citation>
    <scope>NUCLEOTIDE SEQUENCE [LARGE SCALE GENOMIC DNA]</scope>
    <source>
        <strain evidence="3 4">LX-B</strain>
    </source>
</reference>
<evidence type="ECO:0000259" key="2">
    <source>
        <dbReference type="Pfam" id="PF13439"/>
    </source>
</evidence>
<dbReference type="GO" id="GO:0016757">
    <property type="term" value="F:glycosyltransferase activity"/>
    <property type="evidence" value="ECO:0007669"/>
    <property type="project" value="InterPro"/>
</dbReference>
<dbReference type="RefSeq" id="WP_132015289.1">
    <property type="nucleotide sequence ID" value="NZ_SLUN01000020.1"/>
</dbReference>
<dbReference type="InterPro" id="IPR001296">
    <property type="entry name" value="Glyco_trans_1"/>
</dbReference>
<organism evidence="3 4">
    <name type="scientific">Hydrogenispora ethanolica</name>
    <dbReference type="NCBI Taxonomy" id="1082276"/>
    <lineage>
        <taxon>Bacteria</taxon>
        <taxon>Bacillati</taxon>
        <taxon>Bacillota</taxon>
        <taxon>Hydrogenispora</taxon>
    </lineage>
</organism>
<gene>
    <name evidence="3" type="ORF">EDC14_102050</name>
</gene>
<evidence type="ECO:0000313" key="4">
    <source>
        <dbReference type="Proteomes" id="UP000295008"/>
    </source>
</evidence>
<dbReference type="PANTHER" id="PTHR45947:SF3">
    <property type="entry name" value="SULFOQUINOVOSYL TRANSFERASE SQD2"/>
    <property type="match status" value="1"/>
</dbReference>
<dbReference type="InterPro" id="IPR050194">
    <property type="entry name" value="Glycosyltransferase_grp1"/>
</dbReference>
<sequence length="386" mass="42899">MRAALFTNEYPPYIYGGAGVHVDYLSRALAELIEVEVRAFGDQDASDPNLRIVGFPGWDRLAHSDQPFAKTLQALAVNLAFNGQPLGADLVHCHTWYTFFAGFLAKLLYGIPLIVTMHSLEPLRPWKEEQLGSGYALSSWIERNGVGAADRVIAVSAEMKEDILRFYEVSPEKVVVIHNGVDLRQYQPTLERDFLLERGVRPPYLLFVGRISRQKGILQLVAAMDSLNDLDLQLVLCASAPDTPGLEAELREKIAGNPRILWLNEMVPKPQVIQLYSHAAAFVCPSVYEPFGIINLEAMACRTPVVASRVGGIKEVVVHGETGLLVPPDDPAELAAAIRKLMADPGLRERFRTAGRKRVEQFFGWDVIARRTVELYQKVLTEASPV</sequence>
<dbReference type="GO" id="GO:0009250">
    <property type="term" value="P:glucan biosynthetic process"/>
    <property type="evidence" value="ECO:0007669"/>
    <property type="project" value="InterPro"/>
</dbReference>
<dbReference type="Pfam" id="PF13439">
    <property type="entry name" value="Glyco_transf_4"/>
    <property type="match status" value="1"/>
</dbReference>
<name>A0A4R1RD23_HYDET</name>
<dbReference type="Gene3D" id="3.40.50.2000">
    <property type="entry name" value="Glycogen Phosphorylase B"/>
    <property type="match status" value="2"/>
</dbReference>
<dbReference type="PANTHER" id="PTHR45947">
    <property type="entry name" value="SULFOQUINOVOSYL TRANSFERASE SQD2"/>
    <property type="match status" value="1"/>
</dbReference>
<dbReference type="AlphaFoldDB" id="A0A4R1RD23"/>
<dbReference type="EMBL" id="SLUN01000020">
    <property type="protein sequence ID" value="TCL63765.1"/>
    <property type="molecule type" value="Genomic_DNA"/>
</dbReference>
<feature type="domain" description="Glycosyl transferase family 1" evidence="1">
    <location>
        <begin position="201"/>
        <end position="358"/>
    </location>
</feature>
<keyword evidence="4" id="KW-1185">Reference proteome</keyword>
<comment type="caution">
    <text evidence="3">The sequence shown here is derived from an EMBL/GenBank/DDBJ whole genome shotgun (WGS) entry which is preliminary data.</text>
</comment>
<evidence type="ECO:0000259" key="1">
    <source>
        <dbReference type="Pfam" id="PF00534"/>
    </source>
</evidence>
<dbReference type="InterPro" id="IPR011875">
    <property type="entry name" value="M1P_synthase"/>
</dbReference>
<accession>A0A4R1RD23</accession>
<dbReference type="InterPro" id="IPR028098">
    <property type="entry name" value="Glyco_trans_4-like_N"/>
</dbReference>
<protein>
    <submittedName>
        <fullName evidence="3">Glycogen synthase (ADP-glucose)</fullName>
    </submittedName>
</protein>
<proteinExistence type="predicted"/>
<dbReference type="Pfam" id="PF00534">
    <property type="entry name" value="Glycos_transf_1"/>
    <property type="match status" value="1"/>
</dbReference>
<dbReference type="OrthoDB" id="9795068at2"/>
<dbReference type="CDD" id="cd03801">
    <property type="entry name" value="GT4_PimA-like"/>
    <property type="match status" value="1"/>
</dbReference>
<dbReference type="SUPFAM" id="SSF53756">
    <property type="entry name" value="UDP-Glycosyltransferase/glycogen phosphorylase"/>
    <property type="match status" value="1"/>
</dbReference>
<evidence type="ECO:0000313" key="3">
    <source>
        <dbReference type="EMBL" id="TCL63765.1"/>
    </source>
</evidence>